<protein>
    <submittedName>
        <fullName evidence="2">Uncharacterized protein</fullName>
    </submittedName>
</protein>
<keyword evidence="1" id="KW-1133">Transmembrane helix</keyword>
<keyword evidence="1" id="KW-0472">Membrane</keyword>
<proteinExistence type="predicted"/>
<keyword evidence="1" id="KW-0812">Transmembrane</keyword>
<accession>X1KY17</accession>
<feature type="transmembrane region" description="Helical" evidence="1">
    <location>
        <begin position="6"/>
        <end position="26"/>
    </location>
</feature>
<comment type="caution">
    <text evidence="2">The sequence shown here is derived from an EMBL/GenBank/DDBJ whole genome shotgun (WGS) entry which is preliminary data.</text>
</comment>
<name>X1KY17_9ZZZZ</name>
<sequence length="68" mass="7336">MILGIIIFSLGVMIGMISWGTLINLPGIKAKKGIIIKYLNIVIALVALIYGFYCLLGGEGINLIPINF</sequence>
<dbReference type="AlphaFoldDB" id="X1KY17"/>
<feature type="transmembrane region" description="Helical" evidence="1">
    <location>
        <begin position="38"/>
        <end position="58"/>
    </location>
</feature>
<evidence type="ECO:0000313" key="2">
    <source>
        <dbReference type="EMBL" id="GAH86868.1"/>
    </source>
</evidence>
<evidence type="ECO:0000256" key="1">
    <source>
        <dbReference type="SAM" id="Phobius"/>
    </source>
</evidence>
<gene>
    <name evidence="2" type="ORF">S03H2_58175</name>
</gene>
<dbReference type="EMBL" id="BARU01037318">
    <property type="protein sequence ID" value="GAH86868.1"/>
    <property type="molecule type" value="Genomic_DNA"/>
</dbReference>
<organism evidence="2">
    <name type="scientific">marine sediment metagenome</name>
    <dbReference type="NCBI Taxonomy" id="412755"/>
    <lineage>
        <taxon>unclassified sequences</taxon>
        <taxon>metagenomes</taxon>
        <taxon>ecological metagenomes</taxon>
    </lineage>
</organism>
<reference evidence="2" key="1">
    <citation type="journal article" date="2014" name="Front. Microbiol.">
        <title>High frequency of phylogenetically diverse reductive dehalogenase-homologous genes in deep subseafloor sedimentary metagenomes.</title>
        <authorList>
            <person name="Kawai M."/>
            <person name="Futagami T."/>
            <person name="Toyoda A."/>
            <person name="Takaki Y."/>
            <person name="Nishi S."/>
            <person name="Hori S."/>
            <person name="Arai W."/>
            <person name="Tsubouchi T."/>
            <person name="Morono Y."/>
            <person name="Uchiyama I."/>
            <person name="Ito T."/>
            <person name="Fujiyama A."/>
            <person name="Inagaki F."/>
            <person name="Takami H."/>
        </authorList>
    </citation>
    <scope>NUCLEOTIDE SEQUENCE</scope>
    <source>
        <strain evidence="2">Expedition CK06-06</strain>
    </source>
</reference>